<name>A0A3M8P896_9BACL</name>
<sequence>MMTEDDMIVTYQLGLKNGTDLFYCHAVCSLMETGSPEAVSTEVASATFCLFNPQISSLDAISAYAEEISGKMSAVCEDLKYVQGIEEVFGLIAISDSLKAVSKEWEEKGLEDLFRKKIIEELKLLNVEILVVLPNYVQSEVPNKEATNKNLQAYYRKNGFHRLRKNMDEPAMYRHI</sequence>
<reference evidence="1 2" key="1">
    <citation type="journal article" date="2018" name="Int. J. Syst. Evol. Microbiol.">
        <title>Planococcus salinus sp. nov., a moderately halophilic bacterium isolated from a saline-alkali soil.</title>
        <authorList>
            <person name="Gan L."/>
        </authorList>
    </citation>
    <scope>NUCLEOTIDE SEQUENCE [LARGE SCALE GENOMIC DNA]</scope>
    <source>
        <strain evidence="1 2">LCB217</strain>
    </source>
</reference>
<organism evidence="1 2">
    <name type="scientific">Planococcus salinus</name>
    <dbReference type="NCBI Taxonomy" id="1848460"/>
    <lineage>
        <taxon>Bacteria</taxon>
        <taxon>Bacillati</taxon>
        <taxon>Bacillota</taxon>
        <taxon>Bacilli</taxon>
        <taxon>Bacillales</taxon>
        <taxon>Caryophanaceae</taxon>
        <taxon>Planococcus</taxon>
    </lineage>
</organism>
<evidence type="ECO:0000313" key="1">
    <source>
        <dbReference type="EMBL" id="RNF39490.1"/>
    </source>
</evidence>
<dbReference type="EMBL" id="RIAX01000005">
    <property type="protein sequence ID" value="RNF39490.1"/>
    <property type="molecule type" value="Genomic_DNA"/>
</dbReference>
<proteinExistence type="predicted"/>
<evidence type="ECO:0000313" key="2">
    <source>
        <dbReference type="Proteomes" id="UP000275473"/>
    </source>
</evidence>
<dbReference type="AlphaFoldDB" id="A0A3M8P896"/>
<comment type="caution">
    <text evidence="1">The sequence shown here is derived from an EMBL/GenBank/DDBJ whole genome shotgun (WGS) entry which is preliminary data.</text>
</comment>
<dbReference type="OrthoDB" id="2426076at2"/>
<dbReference type="Proteomes" id="UP000275473">
    <property type="component" value="Unassembled WGS sequence"/>
</dbReference>
<dbReference type="RefSeq" id="WP_123165191.1">
    <property type="nucleotide sequence ID" value="NZ_RIAX01000005.1"/>
</dbReference>
<accession>A0A3M8P896</accession>
<protein>
    <submittedName>
        <fullName evidence="1">Uncharacterized protein</fullName>
    </submittedName>
</protein>
<gene>
    <name evidence="1" type="ORF">EEX84_08415</name>
</gene>
<keyword evidence="2" id="KW-1185">Reference proteome</keyword>